<dbReference type="Gene3D" id="3.40.50.850">
    <property type="entry name" value="Isochorismatase-like"/>
    <property type="match status" value="1"/>
</dbReference>
<keyword evidence="10" id="KW-1185">Reference proteome</keyword>
<dbReference type="GO" id="GO:0008936">
    <property type="term" value="F:nicotinamidase activity"/>
    <property type="evidence" value="ECO:0007669"/>
    <property type="project" value="UniProtKB-EC"/>
</dbReference>
<dbReference type="PANTHER" id="PTHR11080:SF2">
    <property type="entry name" value="LD05707P"/>
    <property type="match status" value="1"/>
</dbReference>
<dbReference type="OrthoDB" id="9791276at2"/>
<organism evidence="9 10">
    <name type="scientific">Homoserinimonas aerilata</name>
    <dbReference type="NCBI Taxonomy" id="1162970"/>
    <lineage>
        <taxon>Bacteria</taxon>
        <taxon>Bacillati</taxon>
        <taxon>Actinomycetota</taxon>
        <taxon>Actinomycetes</taxon>
        <taxon>Micrococcales</taxon>
        <taxon>Microbacteriaceae</taxon>
        <taxon>Homoserinimonas</taxon>
    </lineage>
</organism>
<dbReference type="InterPro" id="IPR036380">
    <property type="entry name" value="Isochorismatase-like_sf"/>
</dbReference>
<evidence type="ECO:0000259" key="8">
    <source>
        <dbReference type="Pfam" id="PF00857"/>
    </source>
</evidence>
<comment type="similarity">
    <text evidence="1">Belongs to the isochorismatase family.</text>
</comment>
<dbReference type="GO" id="GO:0019363">
    <property type="term" value="P:pyridine nucleotide biosynthetic process"/>
    <property type="evidence" value="ECO:0007669"/>
    <property type="project" value="UniProtKB-KW"/>
</dbReference>
<keyword evidence="4" id="KW-0378">Hydrolase</keyword>
<evidence type="ECO:0000256" key="7">
    <source>
        <dbReference type="ARBA" id="ARBA00043224"/>
    </source>
</evidence>
<evidence type="ECO:0000313" key="9">
    <source>
        <dbReference type="EMBL" id="TQL48728.1"/>
    </source>
</evidence>
<dbReference type="EMBL" id="VFOM01000001">
    <property type="protein sequence ID" value="TQL48728.1"/>
    <property type="molecule type" value="Genomic_DNA"/>
</dbReference>
<dbReference type="InterPro" id="IPR000868">
    <property type="entry name" value="Isochorismatase-like_dom"/>
</dbReference>
<evidence type="ECO:0000256" key="4">
    <source>
        <dbReference type="ARBA" id="ARBA00022801"/>
    </source>
</evidence>
<keyword evidence="3" id="KW-0479">Metal-binding</keyword>
<keyword evidence="2" id="KW-0662">Pyridine nucleotide biosynthesis</keyword>
<feature type="domain" description="Isochorismatase-like" evidence="8">
    <location>
        <begin position="4"/>
        <end position="190"/>
    </location>
</feature>
<dbReference type="Pfam" id="PF00857">
    <property type="entry name" value="Isochorismatase"/>
    <property type="match status" value="1"/>
</dbReference>
<sequence>MTRALLIIDVQNDFTEGGALGVDGGHAVATGVSQYLAEHPGRYAEVFASRDWHDATGDNGGHFARDAAPDFVDTWPVHCVAGTEGAEYDARLDTSAVTAHVRKGQGRPAYSIFEGDVDGVPFAQLLSERGVTEVDVVGIATDHCVLASARDALTAGLSVSVLGDLVAGVAPMPSAAALDELARLGARIRSSGAAG</sequence>
<gene>
    <name evidence="9" type="ORF">FB562_1827</name>
</gene>
<comment type="pathway">
    <text evidence="5">Cofactor biosynthesis; nicotinate biosynthesis; nicotinate from nicotinamide: step 1/1.</text>
</comment>
<dbReference type="GO" id="GO:0046872">
    <property type="term" value="F:metal ion binding"/>
    <property type="evidence" value="ECO:0007669"/>
    <property type="project" value="UniProtKB-KW"/>
</dbReference>
<evidence type="ECO:0000256" key="6">
    <source>
        <dbReference type="ARBA" id="ARBA00039017"/>
    </source>
</evidence>
<evidence type="ECO:0000256" key="3">
    <source>
        <dbReference type="ARBA" id="ARBA00022723"/>
    </source>
</evidence>
<reference evidence="9 10" key="1">
    <citation type="submission" date="2019-06" db="EMBL/GenBank/DDBJ databases">
        <title>Sequencing the genomes of 1000 actinobacteria strains.</title>
        <authorList>
            <person name="Klenk H.-P."/>
        </authorList>
    </citation>
    <scope>NUCLEOTIDE SEQUENCE [LARGE SCALE GENOMIC DNA]</scope>
    <source>
        <strain evidence="9 10">DSM 26477</strain>
    </source>
</reference>
<evidence type="ECO:0000256" key="5">
    <source>
        <dbReference type="ARBA" id="ARBA00037900"/>
    </source>
</evidence>
<accession>A0A542YKW5</accession>
<dbReference type="SUPFAM" id="SSF52499">
    <property type="entry name" value="Isochorismatase-like hydrolases"/>
    <property type="match status" value="1"/>
</dbReference>
<dbReference type="AlphaFoldDB" id="A0A542YKW5"/>
<evidence type="ECO:0000313" key="10">
    <source>
        <dbReference type="Proteomes" id="UP000317998"/>
    </source>
</evidence>
<protein>
    <recommendedName>
        <fullName evidence="6">nicotinamidase</fullName>
        <ecNumber evidence="6">3.5.1.19</ecNumber>
    </recommendedName>
    <alternativeName>
        <fullName evidence="7">Nicotinamide deamidase</fullName>
    </alternativeName>
</protein>
<dbReference type="EC" id="3.5.1.19" evidence="6"/>
<proteinExistence type="inferred from homology"/>
<name>A0A542YKW5_9MICO</name>
<dbReference type="Proteomes" id="UP000317998">
    <property type="component" value="Unassembled WGS sequence"/>
</dbReference>
<comment type="caution">
    <text evidence="9">The sequence shown here is derived from an EMBL/GenBank/DDBJ whole genome shotgun (WGS) entry which is preliminary data.</text>
</comment>
<evidence type="ECO:0000256" key="1">
    <source>
        <dbReference type="ARBA" id="ARBA00006336"/>
    </source>
</evidence>
<evidence type="ECO:0000256" key="2">
    <source>
        <dbReference type="ARBA" id="ARBA00022642"/>
    </source>
</evidence>
<dbReference type="PANTHER" id="PTHR11080">
    <property type="entry name" value="PYRAZINAMIDASE/NICOTINAMIDASE"/>
    <property type="match status" value="1"/>
</dbReference>
<dbReference type="InterPro" id="IPR052347">
    <property type="entry name" value="Isochorismatase_Nicotinamidase"/>
</dbReference>
<dbReference type="RefSeq" id="WP_141880803.1">
    <property type="nucleotide sequence ID" value="NZ_VFOM01000001.1"/>
</dbReference>